<dbReference type="CDD" id="cd03054">
    <property type="entry name" value="GST_N_Metaxin"/>
    <property type="match status" value="1"/>
</dbReference>
<dbReference type="Proteomes" id="UP000467700">
    <property type="component" value="Unassembled WGS sequence"/>
</dbReference>
<protein>
    <recommendedName>
        <fullName evidence="7">Mitochondrial outer membrane transport complex Sam37/metaxin N-terminal domain-containing protein</fullName>
    </recommendedName>
</protein>
<evidence type="ECO:0000256" key="2">
    <source>
        <dbReference type="ARBA" id="ARBA00022448"/>
    </source>
</evidence>
<comment type="caution">
    <text evidence="8">The sequence shown here is derived from an EMBL/GenBank/DDBJ whole genome shotgun (WGS) entry which is preliminary data.</text>
</comment>
<dbReference type="PANTHER" id="PTHR12289">
    <property type="entry name" value="METAXIN RELATED"/>
    <property type="match status" value="1"/>
</dbReference>
<name>A0A8S0WDE0_CYCAE</name>
<reference evidence="8 9" key="1">
    <citation type="submission" date="2020-01" db="EMBL/GenBank/DDBJ databases">
        <authorList>
            <person name="Gupta K D."/>
        </authorList>
    </citation>
    <scope>NUCLEOTIDE SEQUENCE [LARGE SCALE GENOMIC DNA]</scope>
</reference>
<accession>A0A8S0WDE0</accession>
<dbReference type="SUPFAM" id="SSF47616">
    <property type="entry name" value="GST C-terminal domain-like"/>
    <property type="match status" value="1"/>
</dbReference>
<dbReference type="OrthoDB" id="5835136at2759"/>
<dbReference type="AlphaFoldDB" id="A0A8S0WDE0"/>
<evidence type="ECO:0000256" key="1">
    <source>
        <dbReference type="ARBA" id="ARBA00004294"/>
    </source>
</evidence>
<keyword evidence="2" id="KW-0813">Transport</keyword>
<keyword evidence="3" id="KW-1000">Mitochondrion outer membrane</keyword>
<dbReference type="EMBL" id="CACVBS010000112">
    <property type="protein sequence ID" value="CAA7271559.1"/>
    <property type="molecule type" value="Genomic_DNA"/>
</dbReference>
<evidence type="ECO:0000259" key="7">
    <source>
        <dbReference type="Pfam" id="PF10568"/>
    </source>
</evidence>
<evidence type="ECO:0000313" key="9">
    <source>
        <dbReference type="Proteomes" id="UP000467700"/>
    </source>
</evidence>
<keyword evidence="9" id="KW-1185">Reference proteome</keyword>
<gene>
    <name evidence="8" type="ORF">AAE3_LOCUS13906</name>
</gene>
<keyword evidence="6" id="KW-0472">Membrane</keyword>
<proteinExistence type="predicted"/>
<keyword evidence="5" id="KW-0496">Mitochondrion</keyword>
<dbReference type="InterPro" id="IPR019564">
    <property type="entry name" value="Sam37/metaxin_N"/>
</dbReference>
<dbReference type="Pfam" id="PF10568">
    <property type="entry name" value="Tom37"/>
    <property type="match status" value="1"/>
</dbReference>
<dbReference type="GO" id="GO:0001401">
    <property type="term" value="C:SAM complex"/>
    <property type="evidence" value="ECO:0007669"/>
    <property type="project" value="InterPro"/>
</dbReference>
<dbReference type="PANTHER" id="PTHR12289:SF41">
    <property type="entry name" value="FAILED AXON CONNECTIONS-RELATED"/>
    <property type="match status" value="1"/>
</dbReference>
<dbReference type="InterPro" id="IPR036282">
    <property type="entry name" value="Glutathione-S-Trfase_C_sf"/>
</dbReference>
<evidence type="ECO:0000256" key="3">
    <source>
        <dbReference type="ARBA" id="ARBA00022787"/>
    </source>
</evidence>
<feature type="domain" description="Mitochondrial outer membrane transport complex Sam37/metaxin N-terminal" evidence="7">
    <location>
        <begin position="28"/>
        <end position="158"/>
    </location>
</feature>
<keyword evidence="4" id="KW-0653">Protein transport</keyword>
<dbReference type="GO" id="GO:0015031">
    <property type="term" value="P:protein transport"/>
    <property type="evidence" value="ECO:0007669"/>
    <property type="project" value="UniProtKB-KW"/>
</dbReference>
<evidence type="ECO:0000313" key="8">
    <source>
        <dbReference type="EMBL" id="CAA7271559.1"/>
    </source>
</evidence>
<dbReference type="InterPro" id="IPR050931">
    <property type="entry name" value="Mito_Protein_Transport_Metaxin"/>
</dbReference>
<dbReference type="GO" id="GO:0007005">
    <property type="term" value="P:mitochondrion organization"/>
    <property type="evidence" value="ECO:0007669"/>
    <property type="project" value="TreeGrafter"/>
</dbReference>
<sequence length="370" mass="40795">MSSASSNSGIFLHVWPGQWDLPSFDPLCLASVLYLQFAIPGKFKVVETSNPDASPAGQLPYLVHEKHVVASFPSIVKYVSELQATDPSVYPNSNLDARLSSTDRAKSTAWNAHAESHLGDLVYHTLFSVDENWSTFVGPMLAGLYPVPQKYFVPRRIRESYMPKLQAAGLWSAVVQEKPREKPFQRDVKPLPKEGLKTNANVAQTFEREKANQKARTEFELYEELLRGRDFVFHDSFSSVDSAIAAHTILLLRPPHPDSLFKDLILKSYPCISLHAERIHTLALGPHASRIPTTPLSTSSLWSLVSSSWPPKPLKAGPPTSGLESEQSNRIAWGLFGIAVGSLATYIAVVGGQSKAVGEDEGQISQKYES</sequence>
<evidence type="ECO:0000256" key="5">
    <source>
        <dbReference type="ARBA" id="ARBA00023128"/>
    </source>
</evidence>
<evidence type="ECO:0000256" key="4">
    <source>
        <dbReference type="ARBA" id="ARBA00022927"/>
    </source>
</evidence>
<evidence type="ECO:0000256" key="6">
    <source>
        <dbReference type="ARBA" id="ARBA00023136"/>
    </source>
</evidence>
<organism evidence="8 9">
    <name type="scientific">Cyclocybe aegerita</name>
    <name type="common">Black poplar mushroom</name>
    <name type="synonym">Agrocybe aegerita</name>
    <dbReference type="NCBI Taxonomy" id="1973307"/>
    <lineage>
        <taxon>Eukaryota</taxon>
        <taxon>Fungi</taxon>
        <taxon>Dikarya</taxon>
        <taxon>Basidiomycota</taxon>
        <taxon>Agaricomycotina</taxon>
        <taxon>Agaricomycetes</taxon>
        <taxon>Agaricomycetidae</taxon>
        <taxon>Agaricales</taxon>
        <taxon>Agaricineae</taxon>
        <taxon>Bolbitiaceae</taxon>
        <taxon>Cyclocybe</taxon>
    </lineage>
</organism>
<comment type="subcellular location">
    <subcellularLocation>
        <location evidence="1">Mitochondrion outer membrane</location>
    </subcellularLocation>
</comment>